<feature type="signal peptide" evidence="7">
    <location>
        <begin position="1"/>
        <end position="25"/>
    </location>
</feature>
<keyword evidence="4 6" id="KW-0998">Cell outer membrane</keyword>
<dbReference type="Gene3D" id="1.25.40.10">
    <property type="entry name" value="Tetratricopeptide repeat domain"/>
    <property type="match status" value="1"/>
</dbReference>
<comment type="similarity">
    <text evidence="6">Belongs to the BamD family.</text>
</comment>
<evidence type="ECO:0000256" key="3">
    <source>
        <dbReference type="ARBA" id="ARBA00023139"/>
    </source>
</evidence>
<feature type="domain" description="Outer membrane lipoprotein BamD-like" evidence="8">
    <location>
        <begin position="43"/>
        <end position="247"/>
    </location>
</feature>
<dbReference type="InterPro" id="IPR017689">
    <property type="entry name" value="BamD"/>
</dbReference>
<dbReference type="NCBIfam" id="TIGR03302">
    <property type="entry name" value="OM_YfiO"/>
    <property type="match status" value="1"/>
</dbReference>
<comment type="subcellular location">
    <subcellularLocation>
        <location evidence="6">Cell outer membrane</location>
        <topology evidence="6">Lipid-anchor</topology>
    </subcellularLocation>
</comment>
<comment type="function">
    <text evidence="6">Part of the outer membrane protein assembly complex, which is involved in assembly and insertion of beta-barrel proteins into the outer membrane.</text>
</comment>
<evidence type="ECO:0000256" key="7">
    <source>
        <dbReference type="SAM" id="SignalP"/>
    </source>
</evidence>
<reference evidence="9 10" key="1">
    <citation type="journal article" date="2016" name="Int. J. Syst. Evol. Microbiol.">
        <title>Description of Comamonas sediminis sp. nov., isolated from lagoon sediments.</title>
        <authorList>
            <person name="Subhash Y."/>
            <person name="Bang J.J."/>
            <person name="You T.H."/>
            <person name="Lee S.S."/>
        </authorList>
    </citation>
    <scope>NUCLEOTIDE SEQUENCE [LARGE SCALE GENOMIC DNA]</scope>
    <source>
        <strain evidence="9 10">JCM 31169</strain>
    </source>
</reference>
<feature type="chain" id="PRO_5046632936" description="Outer membrane protein assembly factor BamD" evidence="7">
    <location>
        <begin position="26"/>
        <end position="275"/>
    </location>
</feature>
<evidence type="ECO:0000256" key="1">
    <source>
        <dbReference type="ARBA" id="ARBA00022729"/>
    </source>
</evidence>
<dbReference type="CDD" id="cd15830">
    <property type="entry name" value="BamD"/>
    <property type="match status" value="1"/>
</dbReference>
<dbReference type="SUPFAM" id="SSF48452">
    <property type="entry name" value="TPR-like"/>
    <property type="match status" value="1"/>
</dbReference>
<name>A0ABV4B0C3_9BURK</name>
<evidence type="ECO:0000313" key="10">
    <source>
        <dbReference type="Proteomes" id="UP001562178"/>
    </source>
</evidence>
<dbReference type="PROSITE" id="PS51257">
    <property type="entry name" value="PROKAR_LIPOPROTEIN"/>
    <property type="match status" value="1"/>
</dbReference>
<keyword evidence="3 6" id="KW-0564">Palmitate</keyword>
<evidence type="ECO:0000256" key="6">
    <source>
        <dbReference type="HAMAP-Rule" id="MF_00922"/>
    </source>
</evidence>
<gene>
    <name evidence="6" type="primary">bamD</name>
    <name evidence="9" type="ORF">AB7A72_06430</name>
</gene>
<evidence type="ECO:0000313" key="9">
    <source>
        <dbReference type="EMBL" id="MEY2250632.1"/>
    </source>
</evidence>
<keyword evidence="1 6" id="KW-0732">Signal</keyword>
<accession>A0ABV4B0C3</accession>
<dbReference type="Proteomes" id="UP001562178">
    <property type="component" value="Unassembled WGS sequence"/>
</dbReference>
<dbReference type="HAMAP" id="MF_00922">
    <property type="entry name" value="OM_assembly_BamD"/>
    <property type="match status" value="1"/>
</dbReference>
<dbReference type="InterPro" id="IPR011990">
    <property type="entry name" value="TPR-like_helical_dom_sf"/>
</dbReference>
<dbReference type="PANTHER" id="PTHR37423:SF1">
    <property type="entry name" value="OUTER MEMBRANE PROTEIN ASSEMBLY FACTOR BAMD"/>
    <property type="match status" value="1"/>
</dbReference>
<dbReference type="EMBL" id="JBGBDC010000002">
    <property type="protein sequence ID" value="MEY2250632.1"/>
    <property type="molecule type" value="Genomic_DNA"/>
</dbReference>
<keyword evidence="5 6" id="KW-0449">Lipoprotein</keyword>
<proteinExistence type="inferred from homology"/>
<dbReference type="PANTHER" id="PTHR37423">
    <property type="entry name" value="SOLUBLE LYTIC MUREIN TRANSGLYCOSYLASE-RELATED"/>
    <property type="match status" value="1"/>
</dbReference>
<dbReference type="Pfam" id="PF13525">
    <property type="entry name" value="YfiO"/>
    <property type="match status" value="1"/>
</dbReference>
<keyword evidence="2 6" id="KW-0472">Membrane</keyword>
<evidence type="ECO:0000256" key="4">
    <source>
        <dbReference type="ARBA" id="ARBA00023237"/>
    </source>
</evidence>
<dbReference type="InterPro" id="IPR039565">
    <property type="entry name" value="BamD-like"/>
</dbReference>
<evidence type="ECO:0000256" key="2">
    <source>
        <dbReference type="ARBA" id="ARBA00023136"/>
    </source>
</evidence>
<comment type="caution">
    <text evidence="9">The sequence shown here is derived from an EMBL/GenBank/DDBJ whole genome shotgun (WGS) entry which is preliminary data.</text>
</comment>
<evidence type="ECO:0000259" key="8">
    <source>
        <dbReference type="Pfam" id="PF13525"/>
    </source>
</evidence>
<protein>
    <recommendedName>
        <fullName evidence="6">Outer membrane protein assembly factor BamD</fullName>
    </recommendedName>
</protein>
<evidence type="ECO:0000256" key="5">
    <source>
        <dbReference type="ARBA" id="ARBA00023288"/>
    </source>
</evidence>
<keyword evidence="10" id="KW-1185">Reference proteome</keyword>
<organism evidence="9 10">
    <name type="scientific">Comamonas sediminis</name>
    <dbReference type="NCBI Taxonomy" id="1783360"/>
    <lineage>
        <taxon>Bacteria</taxon>
        <taxon>Pseudomonadati</taxon>
        <taxon>Pseudomonadota</taxon>
        <taxon>Betaproteobacteria</taxon>
        <taxon>Burkholderiales</taxon>
        <taxon>Comamonadaceae</taxon>
        <taxon>Comamonas</taxon>
    </lineage>
</organism>
<sequence length="275" mass="31079">MDFKPKMLFAYPKSKVPAIASVALAALLAGCSSTDVDPTAGWSPNKIYSEARDEASSGSFDKAIPLYEKLEGRAAGTAMAQQAQLEKAYSQYKSGEKAQAIATLDRFVKLHPASEGVDYALYLKGLVNFNENLGLFSWVSKQDLSERDQKAAKDSFESFRELTTRFPESKYTPDAEKRMRYIVNSLAQYEVHVARYYYERGAYVAAINRAQSAIADYKEVPAQEDALYILMLSYERLNMADMAADTKRVLEASYPNTRLLANGFRKEDRPWWKMW</sequence>
<comment type="subunit">
    <text evidence="6">Part of the Bam complex.</text>
</comment>